<feature type="compositionally biased region" description="Polar residues" evidence="1">
    <location>
        <begin position="250"/>
        <end position="259"/>
    </location>
</feature>
<feature type="region of interest" description="Disordered" evidence="1">
    <location>
        <begin position="24"/>
        <end position="137"/>
    </location>
</feature>
<proteinExistence type="predicted"/>
<feature type="region of interest" description="Disordered" evidence="1">
    <location>
        <begin position="651"/>
        <end position="678"/>
    </location>
</feature>
<name>A0A4Q4STT2_9PEZI</name>
<dbReference type="OrthoDB" id="5240840at2759"/>
<reference evidence="3 4" key="1">
    <citation type="submission" date="2018-06" db="EMBL/GenBank/DDBJ databases">
        <title>Complete Genomes of Monosporascus.</title>
        <authorList>
            <person name="Robinson A.J."/>
            <person name="Natvig D.O."/>
        </authorList>
    </citation>
    <scope>NUCLEOTIDE SEQUENCE [LARGE SCALE GENOMIC DNA]</scope>
    <source>
        <strain evidence="3 4">CBS 110550</strain>
    </source>
</reference>
<feature type="compositionally biased region" description="Low complexity" evidence="1">
    <location>
        <begin position="570"/>
        <end position="581"/>
    </location>
</feature>
<keyword evidence="2" id="KW-1133">Transmembrane helix</keyword>
<dbReference type="STRING" id="155417.A0A4Q4STT2"/>
<evidence type="ECO:0000313" key="3">
    <source>
        <dbReference type="EMBL" id="RYO73776.1"/>
    </source>
</evidence>
<accession>A0A4Q4STT2</accession>
<gene>
    <name evidence="3" type="ORF">DL764_010376</name>
</gene>
<evidence type="ECO:0000256" key="1">
    <source>
        <dbReference type="SAM" id="MobiDB-lite"/>
    </source>
</evidence>
<feature type="compositionally biased region" description="Basic and acidic residues" evidence="1">
    <location>
        <begin position="307"/>
        <end position="316"/>
    </location>
</feature>
<feature type="compositionally biased region" description="Low complexity" evidence="1">
    <location>
        <begin position="39"/>
        <end position="67"/>
    </location>
</feature>
<keyword evidence="2" id="KW-0472">Membrane</keyword>
<keyword evidence="2" id="KW-0812">Transmembrane</keyword>
<comment type="caution">
    <text evidence="3">The sequence shown here is derived from an EMBL/GenBank/DDBJ whole genome shotgun (WGS) entry which is preliminary data.</text>
</comment>
<feature type="compositionally biased region" description="Low complexity" evidence="1">
    <location>
        <begin position="186"/>
        <end position="201"/>
    </location>
</feature>
<evidence type="ECO:0000256" key="2">
    <source>
        <dbReference type="SAM" id="Phobius"/>
    </source>
</evidence>
<feature type="region of interest" description="Disordered" evidence="1">
    <location>
        <begin position="307"/>
        <end position="333"/>
    </location>
</feature>
<feature type="compositionally biased region" description="Polar residues" evidence="1">
    <location>
        <begin position="152"/>
        <end position="161"/>
    </location>
</feature>
<evidence type="ECO:0000313" key="4">
    <source>
        <dbReference type="Proteomes" id="UP000293360"/>
    </source>
</evidence>
<protein>
    <submittedName>
        <fullName evidence="3">Uncharacterized protein</fullName>
    </submittedName>
</protein>
<feature type="compositionally biased region" description="Polar residues" evidence="1">
    <location>
        <begin position="321"/>
        <end position="330"/>
    </location>
</feature>
<dbReference type="EMBL" id="QJNU01001609">
    <property type="protein sequence ID" value="RYO73776.1"/>
    <property type="molecule type" value="Genomic_DNA"/>
</dbReference>
<feature type="compositionally biased region" description="Polar residues" evidence="1">
    <location>
        <begin position="170"/>
        <end position="181"/>
    </location>
</feature>
<sequence>MATNGNLPSQAFITILNGKRCTAVPKNNPAASEENTLAFTTPSSSSSASSTSSSTSSASFIPTSSTSQALPAAVPVDSEETIAPAPQGTLLSTASPIPSPQDVVPSEIPAPDPTTAQEVEPSEVGDIPDQPLPSPEFTSILDVALESVLDVSLTSSSQPEPTTRPGAPTGKQQSEALQQDSRSGESAAATPTSDGPTGPTTEADLDALATNPAILETPTAGGNAALSTGTQSTSTIPSPTAEDNAGLESPATTGGVTETPVNARTTAAVAGGVVGGLALVSLGIFLIWFWRRRTEQKRRRLTRFSRDGASGRRENEGAYFTNRTPLSPNPASEKLDESVVYGYRRIRRRLSGIVDRSASPQPTVDLDRGTSQFGPLPASISPQSSRFSASSENATFVPRGREQFVGWWSRVTKNGGSQPKSNRSDNAPFALARGMKRVSGDRPAPNPQPDFHTLLRMDEETAVSAARVSGNRGSHKRRSTATGNEHFMGGWDFDFGDAANPFSDGNAIRHGSATAPPPALWMRPPKDPFSDANAVANGPPLSEGTATYARDPGRSRGHSGSVNGSICRESGVSSVDSLDGDMPMRNTKFRSDPFDLDLPELLSSGTGGGSVDGGSSSAIGIPPRIHVRGASYASSYTSKFFGGDAGSFNGWSDPGPDVGPAVVENRRSRDGRGVGQAM</sequence>
<feature type="compositionally biased region" description="Polar residues" evidence="1">
    <location>
        <begin position="225"/>
        <end position="238"/>
    </location>
</feature>
<feature type="region of interest" description="Disordered" evidence="1">
    <location>
        <begin position="151"/>
        <end position="204"/>
    </location>
</feature>
<dbReference type="AlphaFoldDB" id="A0A4Q4STT2"/>
<organism evidence="3 4">
    <name type="scientific">Monosporascus ibericus</name>
    <dbReference type="NCBI Taxonomy" id="155417"/>
    <lineage>
        <taxon>Eukaryota</taxon>
        <taxon>Fungi</taxon>
        <taxon>Dikarya</taxon>
        <taxon>Ascomycota</taxon>
        <taxon>Pezizomycotina</taxon>
        <taxon>Sordariomycetes</taxon>
        <taxon>Xylariomycetidae</taxon>
        <taxon>Xylariales</taxon>
        <taxon>Xylariales incertae sedis</taxon>
        <taxon>Monosporascus</taxon>
    </lineage>
</organism>
<dbReference type="Proteomes" id="UP000293360">
    <property type="component" value="Unassembled WGS sequence"/>
</dbReference>
<feature type="transmembrane region" description="Helical" evidence="2">
    <location>
        <begin position="267"/>
        <end position="290"/>
    </location>
</feature>
<feature type="region of interest" description="Disordered" evidence="1">
    <location>
        <begin position="533"/>
        <end position="583"/>
    </location>
</feature>
<feature type="compositionally biased region" description="Polar residues" evidence="1">
    <location>
        <begin position="29"/>
        <end position="38"/>
    </location>
</feature>
<keyword evidence="4" id="KW-1185">Reference proteome</keyword>
<feature type="region of interest" description="Disordered" evidence="1">
    <location>
        <begin position="216"/>
        <end position="259"/>
    </location>
</feature>